<reference evidence="8" key="5">
    <citation type="submission" date="2018-07" db="EMBL/GenBank/DDBJ databases">
        <authorList>
            <consortium name="NCBI Pathogen Detection Project"/>
        </authorList>
    </citation>
    <scope>NUCLEOTIDE SEQUENCE</scope>
    <source>
        <strain evidence="7">BCW_3301</strain>
        <strain evidence="8">M123</strain>
    </source>
</reference>
<feature type="transmembrane region" description="Helical" evidence="1">
    <location>
        <begin position="40"/>
        <end position="61"/>
    </location>
</feature>
<dbReference type="Proteomes" id="UP000254190">
    <property type="component" value="Unassembled WGS sequence"/>
</dbReference>
<dbReference type="Proteomes" id="UP000839929">
    <property type="component" value="Unassembled WGS sequence"/>
</dbReference>
<feature type="transmembrane region" description="Helical" evidence="1">
    <location>
        <begin position="73"/>
        <end position="95"/>
    </location>
</feature>
<evidence type="ECO:0000313" key="4">
    <source>
        <dbReference type="EMBL" id="ECF1448279.1"/>
    </source>
</evidence>
<dbReference type="EMBL" id="AAMEJW010000030">
    <property type="protein sequence ID" value="EDG4996878.1"/>
    <property type="molecule type" value="Genomic_DNA"/>
</dbReference>
<evidence type="ECO:0000256" key="1">
    <source>
        <dbReference type="SAM" id="Phobius"/>
    </source>
</evidence>
<dbReference type="AlphaFoldDB" id="A0A0T9XGN1"/>
<reference evidence="7" key="2">
    <citation type="journal article" date="2018" name="Genome Biol.">
        <title>SKESA: strategic k-mer extension for scrupulous assemblies.</title>
        <authorList>
            <person name="Souvorov A."/>
            <person name="Agarwala R."/>
            <person name="Lipman D.J."/>
        </authorList>
    </citation>
    <scope>NUCLEOTIDE SEQUENCE</scope>
    <source>
        <strain evidence="7">BCW_3301</strain>
        <strain evidence="8">M123</strain>
    </source>
</reference>
<evidence type="ECO:0000313" key="2">
    <source>
        <dbReference type="EMBL" id="CNU53458.1"/>
    </source>
</evidence>
<evidence type="ECO:0000313" key="7">
    <source>
        <dbReference type="EMBL" id="HAC6381551.1"/>
    </source>
</evidence>
<gene>
    <name evidence="5" type="ORF">B7N01_20935</name>
    <name evidence="6" type="ORF">B7N80_19335</name>
    <name evidence="4" type="ORF">E0916_20315</name>
    <name evidence="3" type="ORF">EJV93_20595</name>
    <name evidence="2" type="ORF">ERS008202_02974</name>
    <name evidence="7" type="ORF">G0B02_21030</name>
    <name evidence="8" type="ORF">G0D18_18890</name>
    <name evidence="9" type="ORF">NCTC5754_00003</name>
</gene>
<evidence type="ECO:0000313" key="3">
    <source>
        <dbReference type="EMBL" id="ECA2723578.1"/>
    </source>
</evidence>
<dbReference type="EMBL" id="AAHTVM010000015">
    <property type="protein sequence ID" value="ECA2723578.1"/>
    <property type="molecule type" value="Genomic_DNA"/>
</dbReference>
<protein>
    <submittedName>
        <fullName evidence="9">Putative inner membrane protein</fullName>
    </submittedName>
</protein>
<reference evidence="2 10" key="1">
    <citation type="submission" date="2015-03" db="EMBL/GenBank/DDBJ databases">
        <authorList>
            <consortium name="Pathogen Informatics"/>
        </authorList>
    </citation>
    <scope>NUCLEOTIDE SEQUENCE [LARGE SCALE GENOMIC DNA]</scope>
    <source>
        <strain evidence="2 10">3476</strain>
    </source>
</reference>
<keyword evidence="1" id="KW-1133">Transmembrane helix</keyword>
<feature type="transmembrane region" description="Helical" evidence="1">
    <location>
        <begin position="7"/>
        <end position="28"/>
    </location>
</feature>
<dbReference type="Proteomes" id="UP000039541">
    <property type="component" value="Unassembled WGS sequence"/>
</dbReference>
<evidence type="ECO:0000313" key="11">
    <source>
        <dbReference type="Proteomes" id="UP000254190"/>
    </source>
</evidence>
<evidence type="ECO:0000313" key="8">
    <source>
        <dbReference type="EMBL" id="HAC6682677.1"/>
    </source>
</evidence>
<dbReference type="EMBL" id="UGVQ01000001">
    <property type="protein sequence ID" value="SUE45237.1"/>
    <property type="molecule type" value="Genomic_DNA"/>
</dbReference>
<evidence type="ECO:0000313" key="5">
    <source>
        <dbReference type="EMBL" id="EDG4996878.1"/>
    </source>
</evidence>
<proteinExistence type="predicted"/>
<sequence>MKVYLQRYGVAGFLLVYWSLSFVNEYFLHEHPLSAESWKWMRLQALLVTGSVVVTVLRLFLLNSAVRREATAIMTGVAAGLHVFALLAPSVWLFYQWQWNGLFLLQWQGAVFLFCLFALPVSTFCFS</sequence>
<evidence type="ECO:0000313" key="9">
    <source>
        <dbReference type="EMBL" id="SUE45237.1"/>
    </source>
</evidence>
<evidence type="ECO:0000313" key="6">
    <source>
        <dbReference type="EMBL" id="EDG5290531.1"/>
    </source>
</evidence>
<evidence type="ECO:0000313" key="10">
    <source>
        <dbReference type="Proteomes" id="UP000039541"/>
    </source>
</evidence>
<dbReference type="EMBL" id="CQPC01000041">
    <property type="protein sequence ID" value="CNU53458.1"/>
    <property type="molecule type" value="Genomic_DNA"/>
</dbReference>
<dbReference type="RefSeq" id="WP_000870324.1">
    <property type="nucleotide sequence ID" value="NZ_CBDGIL010000012.1"/>
</dbReference>
<reference evidence="9 11" key="3">
    <citation type="submission" date="2018-06" db="EMBL/GenBank/DDBJ databases">
        <authorList>
            <consortium name="Pathogen Informatics"/>
            <person name="Doyle S."/>
        </authorList>
    </citation>
    <scope>NUCLEOTIDE SEQUENCE [LARGE SCALE GENOMIC DNA]</scope>
    <source>
        <strain evidence="9 11">NCTC5754</strain>
    </source>
</reference>
<dbReference type="EMBL" id="AAIKGE010000017">
    <property type="protein sequence ID" value="ECF1448279.1"/>
    <property type="molecule type" value="Genomic_DNA"/>
</dbReference>
<dbReference type="EMBL" id="DAAMEZ010000019">
    <property type="protein sequence ID" value="HAC6381551.1"/>
    <property type="molecule type" value="Genomic_DNA"/>
</dbReference>
<feature type="transmembrane region" description="Helical" evidence="1">
    <location>
        <begin position="107"/>
        <end position="126"/>
    </location>
</feature>
<dbReference type="EMBL" id="AAMEML010000028">
    <property type="protein sequence ID" value="EDG5290531.1"/>
    <property type="molecule type" value="Genomic_DNA"/>
</dbReference>
<accession>A0A0T9XGN1</accession>
<dbReference type="EMBL" id="DAAMHM010000017">
    <property type="protein sequence ID" value="HAC6682677.1"/>
    <property type="molecule type" value="Genomic_DNA"/>
</dbReference>
<keyword evidence="1" id="KW-0472">Membrane</keyword>
<name>A0A0T9XGN1_SALET</name>
<organism evidence="9 11">
    <name type="scientific">Salmonella enterica subsp. enterica serovar Bovismorbificans</name>
    <dbReference type="NCBI Taxonomy" id="58097"/>
    <lineage>
        <taxon>Bacteria</taxon>
        <taxon>Pseudomonadati</taxon>
        <taxon>Pseudomonadota</taxon>
        <taxon>Gammaproteobacteria</taxon>
        <taxon>Enterobacterales</taxon>
        <taxon>Enterobacteriaceae</taxon>
        <taxon>Salmonella</taxon>
    </lineage>
</organism>
<reference evidence="5" key="4">
    <citation type="submission" date="2018-07" db="EMBL/GenBank/DDBJ databases">
        <authorList>
            <person name="Ashton P.M."/>
            <person name="Dallman T."/>
            <person name="Nair S."/>
            <person name="De Pinna E."/>
            <person name="Peters T."/>
            <person name="Grant K."/>
        </authorList>
    </citation>
    <scope>NUCLEOTIDE SEQUENCE</scope>
    <source>
        <strain evidence="5">136768</strain>
        <strain evidence="6">138330</strain>
        <strain evidence="3">598023</strain>
        <strain evidence="4">692616</strain>
    </source>
</reference>
<keyword evidence="1" id="KW-0812">Transmembrane</keyword>